<reference evidence="2 3" key="1">
    <citation type="journal article" date="2019" name="Sci. Rep.">
        <title>Orb-weaving spider Araneus ventricosus genome elucidates the spidroin gene catalogue.</title>
        <authorList>
            <person name="Kono N."/>
            <person name="Nakamura H."/>
            <person name="Ohtoshi R."/>
            <person name="Moran D.A.P."/>
            <person name="Shinohara A."/>
            <person name="Yoshida Y."/>
            <person name="Fujiwara M."/>
            <person name="Mori M."/>
            <person name="Tomita M."/>
            <person name="Arakawa K."/>
        </authorList>
    </citation>
    <scope>NUCLEOTIDE SEQUENCE [LARGE SCALE GENOMIC DNA]</scope>
</reference>
<feature type="compositionally biased region" description="Basic and acidic residues" evidence="1">
    <location>
        <begin position="51"/>
        <end position="64"/>
    </location>
</feature>
<feature type="region of interest" description="Disordered" evidence="1">
    <location>
        <begin position="29"/>
        <end position="128"/>
    </location>
</feature>
<accession>A0A4Y2LHS0</accession>
<proteinExistence type="predicted"/>
<feature type="region of interest" description="Disordered" evidence="1">
    <location>
        <begin position="512"/>
        <end position="543"/>
    </location>
</feature>
<feature type="compositionally biased region" description="Polar residues" evidence="1">
    <location>
        <begin position="100"/>
        <end position="122"/>
    </location>
</feature>
<dbReference type="OrthoDB" id="10666885at2759"/>
<dbReference type="Proteomes" id="UP000499080">
    <property type="component" value="Unassembled WGS sequence"/>
</dbReference>
<feature type="compositionally biased region" description="Basic and acidic residues" evidence="1">
    <location>
        <begin position="32"/>
        <end position="42"/>
    </location>
</feature>
<evidence type="ECO:0000313" key="2">
    <source>
        <dbReference type="EMBL" id="GBN14268.1"/>
    </source>
</evidence>
<dbReference type="AlphaFoldDB" id="A0A4Y2LHS0"/>
<evidence type="ECO:0000256" key="1">
    <source>
        <dbReference type="SAM" id="MobiDB-lite"/>
    </source>
</evidence>
<feature type="compositionally biased region" description="Polar residues" evidence="1">
    <location>
        <begin position="82"/>
        <end position="92"/>
    </location>
</feature>
<dbReference type="EMBL" id="BGPR01005883">
    <property type="protein sequence ID" value="GBN14268.1"/>
    <property type="molecule type" value="Genomic_DNA"/>
</dbReference>
<keyword evidence="3" id="KW-1185">Reference proteome</keyword>
<name>A0A4Y2LHS0_ARAVE</name>
<evidence type="ECO:0000313" key="3">
    <source>
        <dbReference type="Proteomes" id="UP000499080"/>
    </source>
</evidence>
<comment type="caution">
    <text evidence="2">The sequence shown here is derived from an EMBL/GenBank/DDBJ whole genome shotgun (WGS) entry which is preliminary data.</text>
</comment>
<sequence length="543" mass="61868">MATLCIDETGGYRVEVKEMLCTAIQTPFMGMSDKDDSSESDPKSLAQVTIDYKRKANWEKEIESRKRRKHHQRLSPEPPEQLSRNSPHSSPQILRGGSEGSFQIPVSTVSDISPNELENPQQYEFEPRRLPSNCKELLSTEPQLISSNEALPSENLVENSYPSEFPRDSIENYSAIEDHRIIDTSASDPSNDLISFRNLEQSFHVIPKTDHLLQDLPNLLENSDVNTRKKSSFKPNYVFRKCLYETNNNEPEEFSCERRIFQPNFPMNVLLEDEHIISDVRSVFESEGKLKDSTSQTEMLSLHQTVDKDIFQNPADQRNQNCYDWDKFLDTWEGMHLISDSTSEGQHHELETIEEPEISLPTSSPSACTKRKKSFSGQTNKRLHIAESPETIASSSKFSSFEEEHGSNRKFVLHSFEKEVEMMVQPVSSDISEVDTTSKLEKFIKNTKIKLLEEDEIPPFTKQFISLDPENLPNRTNDSFLSNDSYDILQVGIKGIANLLKNQIHVEEISAGTNNTSDKNEELTGVEGDPSVFDNDDNTKMVS</sequence>
<protein>
    <submittedName>
        <fullName evidence="2">Uncharacterized protein</fullName>
    </submittedName>
</protein>
<organism evidence="2 3">
    <name type="scientific">Araneus ventricosus</name>
    <name type="common">Orbweaver spider</name>
    <name type="synonym">Epeira ventricosa</name>
    <dbReference type="NCBI Taxonomy" id="182803"/>
    <lineage>
        <taxon>Eukaryota</taxon>
        <taxon>Metazoa</taxon>
        <taxon>Ecdysozoa</taxon>
        <taxon>Arthropoda</taxon>
        <taxon>Chelicerata</taxon>
        <taxon>Arachnida</taxon>
        <taxon>Araneae</taxon>
        <taxon>Araneomorphae</taxon>
        <taxon>Entelegynae</taxon>
        <taxon>Araneoidea</taxon>
        <taxon>Araneidae</taxon>
        <taxon>Araneus</taxon>
    </lineage>
</organism>
<gene>
    <name evidence="2" type="ORF">AVEN_201629_1</name>
</gene>